<comment type="caution">
    <text evidence="2">The sequence shown here is derived from an EMBL/GenBank/DDBJ whole genome shotgun (WGS) entry which is preliminary data.</text>
</comment>
<name>A0A9N8EI08_9STRA</name>
<accession>A0A9N8EI08</accession>
<gene>
    <name evidence="2" type="ORF">SEMRO_967_G225850.1</name>
</gene>
<organism evidence="2 3">
    <name type="scientific">Seminavis robusta</name>
    <dbReference type="NCBI Taxonomy" id="568900"/>
    <lineage>
        <taxon>Eukaryota</taxon>
        <taxon>Sar</taxon>
        <taxon>Stramenopiles</taxon>
        <taxon>Ochrophyta</taxon>
        <taxon>Bacillariophyta</taxon>
        <taxon>Bacillariophyceae</taxon>
        <taxon>Bacillariophycidae</taxon>
        <taxon>Naviculales</taxon>
        <taxon>Naviculaceae</taxon>
        <taxon>Seminavis</taxon>
    </lineage>
</organism>
<dbReference type="OrthoDB" id="57156at2759"/>
<protein>
    <submittedName>
        <fullName evidence="2">Uncharacterized protein</fullName>
    </submittedName>
</protein>
<evidence type="ECO:0000256" key="1">
    <source>
        <dbReference type="SAM" id="MobiDB-lite"/>
    </source>
</evidence>
<dbReference type="Proteomes" id="UP001153069">
    <property type="component" value="Unassembled WGS sequence"/>
</dbReference>
<feature type="region of interest" description="Disordered" evidence="1">
    <location>
        <begin position="161"/>
        <end position="203"/>
    </location>
</feature>
<dbReference type="EMBL" id="CAICTM010000965">
    <property type="protein sequence ID" value="CAB9518840.1"/>
    <property type="molecule type" value="Genomic_DNA"/>
</dbReference>
<evidence type="ECO:0000313" key="2">
    <source>
        <dbReference type="EMBL" id="CAB9518840.1"/>
    </source>
</evidence>
<proteinExistence type="predicted"/>
<reference evidence="2" key="1">
    <citation type="submission" date="2020-06" db="EMBL/GenBank/DDBJ databases">
        <authorList>
            <consortium name="Plant Systems Biology data submission"/>
        </authorList>
    </citation>
    <scope>NUCLEOTIDE SEQUENCE</scope>
    <source>
        <strain evidence="2">D6</strain>
    </source>
</reference>
<dbReference type="AlphaFoldDB" id="A0A9N8EI08"/>
<evidence type="ECO:0000313" key="3">
    <source>
        <dbReference type="Proteomes" id="UP001153069"/>
    </source>
</evidence>
<feature type="compositionally biased region" description="Basic and acidic residues" evidence="1">
    <location>
        <begin position="190"/>
        <end position="201"/>
    </location>
</feature>
<sequence length="1221" mass="137995">MNPQRFLQVSTNDDAASPPALITPHDEGHSKIIKERFVSSLRDSINSRKARNTPLYTFLLDGNRTMKKGWLRTGLVDSETSSRLSIRPQEQRILMFIFIGLSGTGPDVDASTTKEKNPDATPIALLSNAWGFSKPSIRKACTESIDNNFLDLLLEKDAGERKKRSKSGISTPQAKGDGRTDESFLSPEEVAAREAKRRDMRTTPTLLSGMENMGLESPKTPKTPRVSRFFARTRLDFGATPLIEENEDSSVEYGFATQVDVATQTEMKSRLHAEIKNNCISRDGEEEICRALYVLFRNKAVPISRTSTTDENEVLTIRQFRQGSAMKVLRIKEIRHSSKGDERGRRTKRKAQLVETLLANLDVSQGEVLAILKIIGTNHSFQVYANDDACNLSIQQCAALMQYLPVTARGLERLSRFFKTTLPNFGEQLFPKMLRKRIAAYAMDSFNLKLGFELVALEIGGEKRNQRCLHAWVKEPAVVVESLAQSAIIAGRFEDSSAFCKHKNELIVIQGSDRGGDITLCLVRVANRAGGNAPQYCVPLAFYEHGKESYNNLRQTIFNHTKPTKHFLQKMLDGFLQMIVVETEHDNVLDAQCRIIECNTTLRLDRLADSNTLRLESLESELPAIVSIFNEEEASRPDNNRNKQFIQLVGEDENEETEYVGFVLTNCFGRDILHARFQESLHCQSTSLVQIKCLQIRCITADDIKCNTAVMGQGTASVMCPCTMCICKKKDFGRYLTLPSSEQPPLRRDDYANPALFDAFIEDAGGRADWVRATSTGQAKTLKLKYHSVVHSPLLNTPPDRNSGSGMHVSSGLLTHCTMRMLDVLGRVDRELPWLERMKCLLDEAKSFVPDATRQADNLRKKDTRLQRGATTAMRLSMSHEIASIKEERCRIRRDLLALTKGIESAKLFLEKGKDFLDGVAKKTKSRIIGPATYCFRKSYEVDGRVSFRIENSGFELSNGDGLRVLERRDLISKRMSQLFSDNSQLRSMVMQAMESYCGLTELLYKISTMLKSQSKWSNEEATRFESIIRQYAQRWLAFKSDDENGEETNVFNKLHVLHSHLSAFALDNLMVGRCSEEGFESAHKCIESIRQPLVCMTSTEARAYTIFRRIMLQCRPEVEAVQAMIDERFKGKKTAPYKKTKKALKSADNASAATDRNSQTLPEGYTHSMNGYVILEGWKDHFEYVCFSKVPPSWSDPCICHGREYWWCLPGKSRICLILF</sequence>
<keyword evidence="3" id="KW-1185">Reference proteome</keyword>